<dbReference type="InParanoid" id="A0A1Y2GUD4"/>
<evidence type="ECO:0000313" key="2">
    <source>
        <dbReference type="EMBL" id="ORZ23836.1"/>
    </source>
</evidence>
<sequence length="101" mass="11958">MTNEESQAITRLLLRPTETCQFISLLVSFSTHSTVLFVQLSFVDMHFILLLLLLLFLLLLLLQLLFAILHPFMYSRQYTVISLTLHMQIPYLFYRPSIFYL</sequence>
<reference evidence="2 3" key="1">
    <citation type="submission" date="2016-07" db="EMBL/GenBank/DDBJ databases">
        <title>Pervasive Adenine N6-methylation of Active Genes in Fungi.</title>
        <authorList>
            <consortium name="DOE Joint Genome Institute"/>
            <person name="Mondo S.J."/>
            <person name="Dannebaum R.O."/>
            <person name="Kuo R.C."/>
            <person name="Labutti K."/>
            <person name="Haridas S."/>
            <person name="Kuo A."/>
            <person name="Salamov A."/>
            <person name="Ahrendt S.R."/>
            <person name="Lipzen A."/>
            <person name="Sullivan W."/>
            <person name="Andreopoulos W.B."/>
            <person name="Clum A."/>
            <person name="Lindquist E."/>
            <person name="Daum C."/>
            <person name="Ramamoorthy G.K."/>
            <person name="Gryganskyi A."/>
            <person name="Culley D."/>
            <person name="Magnuson J.K."/>
            <person name="James T.Y."/>
            <person name="O'Malley M.A."/>
            <person name="Stajich J.E."/>
            <person name="Spatafora J.W."/>
            <person name="Visel A."/>
            <person name="Grigoriev I.V."/>
        </authorList>
    </citation>
    <scope>NUCLEOTIDE SEQUENCE [LARGE SCALE GENOMIC DNA]</scope>
    <source>
        <strain evidence="2 3">NRRL 3116</strain>
    </source>
</reference>
<dbReference type="GeneID" id="33565280"/>
<name>A0A1Y2GUD4_9FUNG</name>
<organism evidence="2 3">
    <name type="scientific">Lobosporangium transversale</name>
    <dbReference type="NCBI Taxonomy" id="64571"/>
    <lineage>
        <taxon>Eukaryota</taxon>
        <taxon>Fungi</taxon>
        <taxon>Fungi incertae sedis</taxon>
        <taxon>Mucoromycota</taxon>
        <taxon>Mortierellomycotina</taxon>
        <taxon>Mortierellomycetes</taxon>
        <taxon>Mortierellales</taxon>
        <taxon>Mortierellaceae</taxon>
        <taxon>Lobosporangium</taxon>
    </lineage>
</organism>
<dbReference type="RefSeq" id="XP_021883650.1">
    <property type="nucleotide sequence ID" value="XM_022023436.1"/>
</dbReference>
<dbReference type="EMBL" id="MCFF01000009">
    <property type="protein sequence ID" value="ORZ23836.1"/>
    <property type="molecule type" value="Genomic_DNA"/>
</dbReference>
<evidence type="ECO:0000256" key="1">
    <source>
        <dbReference type="SAM" id="Phobius"/>
    </source>
</evidence>
<dbReference type="Proteomes" id="UP000193648">
    <property type="component" value="Unassembled WGS sequence"/>
</dbReference>
<keyword evidence="3" id="KW-1185">Reference proteome</keyword>
<feature type="transmembrane region" description="Helical" evidence="1">
    <location>
        <begin position="48"/>
        <end position="69"/>
    </location>
</feature>
<keyword evidence="1" id="KW-1133">Transmembrane helix</keyword>
<keyword evidence="1" id="KW-0812">Transmembrane</keyword>
<proteinExistence type="predicted"/>
<accession>A0A1Y2GUD4</accession>
<comment type="caution">
    <text evidence="2">The sequence shown here is derived from an EMBL/GenBank/DDBJ whole genome shotgun (WGS) entry which is preliminary data.</text>
</comment>
<dbReference type="AlphaFoldDB" id="A0A1Y2GUD4"/>
<keyword evidence="1" id="KW-0472">Membrane</keyword>
<gene>
    <name evidence="2" type="ORF">BCR41DRAFT_349269</name>
</gene>
<feature type="transmembrane region" description="Helical" evidence="1">
    <location>
        <begin position="21"/>
        <end position="42"/>
    </location>
</feature>
<evidence type="ECO:0000313" key="3">
    <source>
        <dbReference type="Proteomes" id="UP000193648"/>
    </source>
</evidence>
<protein>
    <submittedName>
        <fullName evidence="2">Uncharacterized protein</fullName>
    </submittedName>
</protein>